<evidence type="ECO:0000256" key="5">
    <source>
        <dbReference type="PROSITE-ProRule" id="PRU00042"/>
    </source>
</evidence>
<accession>A0A8J2J727</accession>
<dbReference type="EMBL" id="CAJVCH010017516">
    <property type="protein sequence ID" value="CAG7683805.1"/>
    <property type="molecule type" value="Genomic_DNA"/>
</dbReference>
<evidence type="ECO:0000256" key="1">
    <source>
        <dbReference type="ARBA" id="ARBA00022723"/>
    </source>
</evidence>
<evidence type="ECO:0000313" key="9">
    <source>
        <dbReference type="Proteomes" id="UP000708208"/>
    </source>
</evidence>
<name>A0A8J2J727_9HEXA</name>
<reference evidence="8" key="1">
    <citation type="submission" date="2021-06" db="EMBL/GenBank/DDBJ databases">
        <authorList>
            <person name="Hodson N. C."/>
            <person name="Mongue J. A."/>
            <person name="Jaron S. K."/>
        </authorList>
    </citation>
    <scope>NUCLEOTIDE SEQUENCE</scope>
</reference>
<feature type="domain" description="C2H2-type" evidence="7">
    <location>
        <begin position="317"/>
        <end position="345"/>
    </location>
</feature>
<dbReference type="AlphaFoldDB" id="A0A8J2J727"/>
<keyword evidence="3 5" id="KW-0863">Zinc-finger</keyword>
<dbReference type="GO" id="GO:0000981">
    <property type="term" value="F:DNA-binding transcription factor activity, RNA polymerase II-specific"/>
    <property type="evidence" value="ECO:0007669"/>
    <property type="project" value="TreeGrafter"/>
</dbReference>
<dbReference type="PANTHER" id="PTHR24408">
    <property type="entry name" value="ZINC FINGER PROTEIN"/>
    <property type="match status" value="1"/>
</dbReference>
<evidence type="ECO:0000313" key="8">
    <source>
        <dbReference type="EMBL" id="CAG7683805.1"/>
    </source>
</evidence>
<feature type="domain" description="C2H2-type" evidence="7">
    <location>
        <begin position="289"/>
        <end position="316"/>
    </location>
</feature>
<dbReference type="PANTHER" id="PTHR24408:SF58">
    <property type="entry name" value="TRANSCRIPTION FACTOR (TFIIIA), PUTATIVE (AFU_ORTHOLOGUE AFUA_1G05150)-RELATED"/>
    <property type="match status" value="1"/>
</dbReference>
<evidence type="ECO:0000256" key="2">
    <source>
        <dbReference type="ARBA" id="ARBA00022737"/>
    </source>
</evidence>
<gene>
    <name evidence="8" type="ORF">AFUS01_LOCUS2978</name>
</gene>
<feature type="compositionally biased region" description="Basic residues" evidence="6">
    <location>
        <begin position="189"/>
        <end position="201"/>
    </location>
</feature>
<feature type="domain" description="C2H2-type" evidence="7">
    <location>
        <begin position="504"/>
        <end position="532"/>
    </location>
</feature>
<evidence type="ECO:0000256" key="3">
    <source>
        <dbReference type="ARBA" id="ARBA00022771"/>
    </source>
</evidence>
<sequence length="661" mass="75996">MEFAKYVPTLPTIKSCDEFQLPQVTLEEVTAVKTGLENGKEEWKGRCWVCSSPLKSSPESDEETVLNVFEDLCTILNFTCVTSPDVNKEIKNTDICKNCSDSVRTCRNILRHVQRLQRKFKGIQNQLKKYIVQSYSIIERDGSCDQKDTKVCVKKTMVQCWSECRVDVAQLARVDEKFLEKGSNSCEKPRRRPGRPPKKRKVDNIDIKLELPLVTNDLDMKLLVGSTKENERFNEPDPELEEPDFFEENVTSEISYGTATDWTPEVDDDKLPRKSSSLVDDKKSLKQPFKCVKCGKVYRTQVFYNAHMENHPEELPFPCGQCGRRFSMKQRLAVHVRSSHGDSRTHSDKDRLKTIDNCPHCGLEFVSVEDTGSEPPNDKINSDIPNKVVPGIKRVYKTEKQKRNHIRACKENPVVKSKSSKDTRLPCDQLSSMLQRHVEFVHSTEKKFECDTCHVKFRRSHQLFYHQRRHTGELPYICEFCGKGFHVQEKLRLHIKIHSEKKTVPCPKCGKLFLCKQYVSNHISTFHNKSRKGRIYRRNPTKKRPEDIAKVQAEVITFSRNENSKKALVIRSSQEQHLENTTEIDLLVAGDEINSNKCVSQMINLGKVPIGIAENAVAVQETSILVEEKESAPDDLHTTLQEKPPEFIFDGNNYVLEYIVS</sequence>
<dbReference type="FunFam" id="3.30.160.60:FF:002343">
    <property type="entry name" value="Zinc finger protein 33A"/>
    <property type="match status" value="1"/>
</dbReference>
<organism evidence="8 9">
    <name type="scientific">Allacma fusca</name>
    <dbReference type="NCBI Taxonomy" id="39272"/>
    <lineage>
        <taxon>Eukaryota</taxon>
        <taxon>Metazoa</taxon>
        <taxon>Ecdysozoa</taxon>
        <taxon>Arthropoda</taxon>
        <taxon>Hexapoda</taxon>
        <taxon>Collembola</taxon>
        <taxon>Symphypleona</taxon>
        <taxon>Sminthuridae</taxon>
        <taxon>Allacma</taxon>
    </lineage>
</organism>
<dbReference type="Proteomes" id="UP000708208">
    <property type="component" value="Unassembled WGS sequence"/>
</dbReference>
<evidence type="ECO:0000256" key="4">
    <source>
        <dbReference type="ARBA" id="ARBA00022833"/>
    </source>
</evidence>
<dbReference type="SMART" id="SM00355">
    <property type="entry name" value="ZnF_C2H2"/>
    <property type="match status" value="5"/>
</dbReference>
<feature type="domain" description="C2H2-type" evidence="7">
    <location>
        <begin position="476"/>
        <end position="503"/>
    </location>
</feature>
<keyword evidence="2" id="KW-0677">Repeat</keyword>
<protein>
    <recommendedName>
        <fullName evidence="7">C2H2-type domain-containing protein</fullName>
    </recommendedName>
</protein>
<evidence type="ECO:0000259" key="7">
    <source>
        <dbReference type="PROSITE" id="PS50157"/>
    </source>
</evidence>
<feature type="region of interest" description="Disordered" evidence="6">
    <location>
        <begin position="182"/>
        <end position="202"/>
    </location>
</feature>
<dbReference type="PROSITE" id="PS00028">
    <property type="entry name" value="ZINC_FINGER_C2H2_1"/>
    <property type="match status" value="5"/>
</dbReference>
<keyword evidence="9" id="KW-1185">Reference proteome</keyword>
<feature type="domain" description="C2H2-type" evidence="7">
    <location>
        <begin position="448"/>
        <end position="475"/>
    </location>
</feature>
<dbReference type="GO" id="GO:0008270">
    <property type="term" value="F:zinc ion binding"/>
    <property type="evidence" value="ECO:0007669"/>
    <property type="project" value="UniProtKB-KW"/>
</dbReference>
<keyword evidence="1" id="KW-0479">Metal-binding</keyword>
<dbReference type="FunFam" id="3.30.160.60:FF:000100">
    <property type="entry name" value="Zinc finger 45-like"/>
    <property type="match status" value="1"/>
</dbReference>
<proteinExistence type="predicted"/>
<dbReference type="GO" id="GO:0005634">
    <property type="term" value="C:nucleus"/>
    <property type="evidence" value="ECO:0007669"/>
    <property type="project" value="TreeGrafter"/>
</dbReference>
<dbReference type="InterPro" id="IPR013087">
    <property type="entry name" value="Znf_C2H2_type"/>
</dbReference>
<comment type="caution">
    <text evidence="8">The sequence shown here is derived from an EMBL/GenBank/DDBJ whole genome shotgun (WGS) entry which is preliminary data.</text>
</comment>
<dbReference type="PROSITE" id="PS50157">
    <property type="entry name" value="ZINC_FINGER_C2H2_2"/>
    <property type="match status" value="5"/>
</dbReference>
<dbReference type="Pfam" id="PF00096">
    <property type="entry name" value="zf-C2H2"/>
    <property type="match status" value="3"/>
</dbReference>
<dbReference type="OrthoDB" id="6743663at2759"/>
<dbReference type="GO" id="GO:0043565">
    <property type="term" value="F:sequence-specific DNA binding"/>
    <property type="evidence" value="ECO:0007669"/>
    <property type="project" value="TreeGrafter"/>
</dbReference>
<evidence type="ECO:0000256" key="6">
    <source>
        <dbReference type="SAM" id="MobiDB-lite"/>
    </source>
</evidence>
<keyword evidence="4" id="KW-0862">Zinc</keyword>